<dbReference type="PANTHER" id="PTHR30055:SF234">
    <property type="entry name" value="HTH-TYPE TRANSCRIPTIONAL REGULATOR BETI"/>
    <property type="match status" value="1"/>
</dbReference>
<keyword evidence="1" id="KW-0805">Transcription regulation</keyword>
<evidence type="ECO:0000256" key="4">
    <source>
        <dbReference type="PROSITE-ProRule" id="PRU00335"/>
    </source>
</evidence>
<dbReference type="EMBL" id="VDMB01000003">
    <property type="protein sequence ID" value="TYT75517.1"/>
    <property type="molecule type" value="Genomic_DNA"/>
</dbReference>
<evidence type="ECO:0000313" key="7">
    <source>
        <dbReference type="Proteomes" id="UP000321899"/>
    </source>
</evidence>
<accession>A0A5Q4VGM9</accession>
<dbReference type="PROSITE" id="PS50977">
    <property type="entry name" value="HTH_TETR_2"/>
    <property type="match status" value="1"/>
</dbReference>
<dbReference type="Proteomes" id="UP000321899">
    <property type="component" value="Unassembled WGS sequence"/>
</dbReference>
<dbReference type="InterPro" id="IPR009057">
    <property type="entry name" value="Homeodomain-like_sf"/>
</dbReference>
<feature type="DNA-binding region" description="H-T-H motif" evidence="4">
    <location>
        <begin position="36"/>
        <end position="55"/>
    </location>
</feature>
<feature type="domain" description="HTH tetR-type" evidence="5">
    <location>
        <begin position="13"/>
        <end position="73"/>
    </location>
</feature>
<proteinExistence type="predicted"/>
<dbReference type="OrthoDB" id="7185252at2"/>
<dbReference type="InterPro" id="IPR023772">
    <property type="entry name" value="DNA-bd_HTH_TetR-type_CS"/>
</dbReference>
<organism evidence="6 7">
    <name type="scientific">Desulfobotulus mexicanus</name>
    <dbReference type="NCBI Taxonomy" id="2586642"/>
    <lineage>
        <taxon>Bacteria</taxon>
        <taxon>Pseudomonadati</taxon>
        <taxon>Thermodesulfobacteriota</taxon>
        <taxon>Desulfobacteria</taxon>
        <taxon>Desulfobacterales</taxon>
        <taxon>Desulfobacteraceae</taxon>
        <taxon>Desulfobotulus</taxon>
    </lineage>
</organism>
<dbReference type="RefSeq" id="WP_139446364.1">
    <property type="nucleotide sequence ID" value="NZ_VDMB01000003.1"/>
</dbReference>
<dbReference type="InterPro" id="IPR013570">
    <property type="entry name" value="Tscrpt_reg_YsiA_C"/>
</dbReference>
<reference evidence="6 7" key="1">
    <citation type="submission" date="2019-06" db="EMBL/GenBank/DDBJ databases">
        <title>Desulfobotulus mexicanus sp. nov., a novel sulfate-reducing bacterium isolated from the sediment of an alkaline crater lake in Mexico.</title>
        <authorList>
            <person name="Hirschler-Rea A."/>
        </authorList>
    </citation>
    <scope>NUCLEOTIDE SEQUENCE [LARGE SCALE GENOMIC DNA]</scope>
    <source>
        <strain evidence="6 7">PAR22N</strain>
    </source>
</reference>
<comment type="caution">
    <text evidence="6">The sequence shown here is derived from an EMBL/GenBank/DDBJ whole genome shotgun (WGS) entry which is preliminary data.</text>
</comment>
<dbReference type="PROSITE" id="PS01081">
    <property type="entry name" value="HTH_TETR_1"/>
    <property type="match status" value="1"/>
</dbReference>
<protein>
    <submittedName>
        <fullName evidence="6">TetR/AcrR family transcriptional regulator</fullName>
    </submittedName>
</protein>
<keyword evidence="7" id="KW-1185">Reference proteome</keyword>
<keyword evidence="2 4" id="KW-0238">DNA-binding</keyword>
<dbReference type="SUPFAM" id="SSF48498">
    <property type="entry name" value="Tetracyclin repressor-like, C-terminal domain"/>
    <property type="match status" value="1"/>
</dbReference>
<dbReference type="Gene3D" id="1.10.10.60">
    <property type="entry name" value="Homeodomain-like"/>
    <property type="match status" value="1"/>
</dbReference>
<dbReference type="PRINTS" id="PR00455">
    <property type="entry name" value="HTHTETR"/>
</dbReference>
<evidence type="ECO:0000313" key="6">
    <source>
        <dbReference type="EMBL" id="TYT75517.1"/>
    </source>
</evidence>
<evidence type="ECO:0000256" key="3">
    <source>
        <dbReference type="ARBA" id="ARBA00023163"/>
    </source>
</evidence>
<dbReference type="GO" id="GO:0000976">
    <property type="term" value="F:transcription cis-regulatory region binding"/>
    <property type="evidence" value="ECO:0007669"/>
    <property type="project" value="TreeGrafter"/>
</dbReference>
<dbReference type="SUPFAM" id="SSF46689">
    <property type="entry name" value="Homeodomain-like"/>
    <property type="match status" value="1"/>
</dbReference>
<evidence type="ECO:0000259" key="5">
    <source>
        <dbReference type="PROSITE" id="PS50977"/>
    </source>
</evidence>
<evidence type="ECO:0000256" key="1">
    <source>
        <dbReference type="ARBA" id="ARBA00023015"/>
    </source>
</evidence>
<dbReference type="GO" id="GO:0003700">
    <property type="term" value="F:DNA-binding transcription factor activity"/>
    <property type="evidence" value="ECO:0007669"/>
    <property type="project" value="TreeGrafter"/>
</dbReference>
<dbReference type="Gene3D" id="1.10.357.10">
    <property type="entry name" value="Tetracycline Repressor, domain 2"/>
    <property type="match status" value="1"/>
</dbReference>
<keyword evidence="3" id="KW-0804">Transcription</keyword>
<gene>
    <name evidence="6" type="ORF">FIM25_03490</name>
</gene>
<dbReference type="InterPro" id="IPR036271">
    <property type="entry name" value="Tet_transcr_reg_TetR-rel_C_sf"/>
</dbReference>
<evidence type="ECO:0000256" key="2">
    <source>
        <dbReference type="ARBA" id="ARBA00023125"/>
    </source>
</evidence>
<sequence length="203" mass="23504">MRGPMAQAARKQPPGRIKIMQALRLLLEQEGFDAITTAEIARAAGVTEGLIYKYFKDKRDLLYQVLEEMFEGVILRIRTRMDHETDTFSRLYAFIDETVLVYSTQHVFARIILIEVRSLPDFFTSRAYECVRVYSRMLQNVLEDGISEGLIRKDIDVRFLRDTLLGAIEHTCLWGVLFHREMDVQGVAEQLLRFVSEGIRPSV</sequence>
<dbReference type="AlphaFoldDB" id="A0A5Q4VGM9"/>
<dbReference type="Pfam" id="PF00440">
    <property type="entry name" value="TetR_N"/>
    <property type="match status" value="1"/>
</dbReference>
<name>A0A5Q4VGM9_9BACT</name>
<dbReference type="Pfam" id="PF08359">
    <property type="entry name" value="TetR_C_4"/>
    <property type="match status" value="1"/>
</dbReference>
<dbReference type="PANTHER" id="PTHR30055">
    <property type="entry name" value="HTH-TYPE TRANSCRIPTIONAL REGULATOR RUTR"/>
    <property type="match status" value="1"/>
</dbReference>
<dbReference type="InterPro" id="IPR001647">
    <property type="entry name" value="HTH_TetR"/>
</dbReference>
<dbReference type="InterPro" id="IPR050109">
    <property type="entry name" value="HTH-type_TetR-like_transc_reg"/>
</dbReference>